<keyword evidence="2" id="KW-1185">Reference proteome</keyword>
<comment type="caution">
    <text evidence="1">The sequence shown here is derived from an EMBL/GenBank/DDBJ whole genome shotgun (WGS) entry which is preliminary data.</text>
</comment>
<proteinExistence type="predicted"/>
<evidence type="ECO:0000313" key="2">
    <source>
        <dbReference type="Proteomes" id="UP000698800"/>
    </source>
</evidence>
<evidence type="ECO:0000313" key="1">
    <source>
        <dbReference type="EMBL" id="KAH0538558.1"/>
    </source>
</evidence>
<name>A0A9P8KZ42_9PEZI</name>
<accession>A0A9P8KZ42</accession>
<dbReference type="AlphaFoldDB" id="A0A9P8KZ42"/>
<gene>
    <name evidence="1" type="ORF">FGG08_004846</name>
</gene>
<dbReference type="Proteomes" id="UP000698800">
    <property type="component" value="Unassembled WGS sequence"/>
</dbReference>
<reference evidence="1" key="1">
    <citation type="submission" date="2021-03" db="EMBL/GenBank/DDBJ databases">
        <title>Comparative genomics and phylogenomic investigation of the class Geoglossomycetes provide insights into ecological specialization and systematics.</title>
        <authorList>
            <person name="Melie T."/>
            <person name="Pirro S."/>
            <person name="Miller A.N."/>
            <person name="Quandt A."/>
        </authorList>
    </citation>
    <scope>NUCLEOTIDE SEQUENCE</scope>
    <source>
        <strain evidence="1">GBOQ0MN5Z8</strain>
    </source>
</reference>
<dbReference type="EMBL" id="JAGHQL010000104">
    <property type="protein sequence ID" value="KAH0538558.1"/>
    <property type="molecule type" value="Genomic_DNA"/>
</dbReference>
<protein>
    <submittedName>
        <fullName evidence="1">Uncharacterized protein</fullName>
    </submittedName>
</protein>
<organism evidence="1 2">
    <name type="scientific">Glutinoglossum americanum</name>
    <dbReference type="NCBI Taxonomy" id="1670608"/>
    <lineage>
        <taxon>Eukaryota</taxon>
        <taxon>Fungi</taxon>
        <taxon>Dikarya</taxon>
        <taxon>Ascomycota</taxon>
        <taxon>Pezizomycotina</taxon>
        <taxon>Geoglossomycetes</taxon>
        <taxon>Geoglossales</taxon>
        <taxon>Geoglossaceae</taxon>
        <taxon>Glutinoglossum</taxon>
    </lineage>
</organism>
<sequence length="109" mass="11890">MAYKEDRTSHGILKVIGLYTARCVSIRFKKWDRGNGKSPSGVPIDFELVSVRDGGFGLKMPKDADPLSGPGMPGVPIQAVNENKIDGWLAAAIVDLRKAKSVHSECHER</sequence>